<comment type="subcellular location">
    <subcellularLocation>
        <location evidence="1">Endoplasmic reticulum</location>
    </subcellularLocation>
</comment>
<evidence type="ECO:0000256" key="3">
    <source>
        <dbReference type="ARBA" id="ARBA00022687"/>
    </source>
</evidence>
<accession>A0AAV5SMK4</accession>
<keyword evidence="9" id="KW-1185">Reference proteome</keyword>
<evidence type="ECO:0000313" key="9">
    <source>
        <dbReference type="Proteomes" id="UP001432027"/>
    </source>
</evidence>
<dbReference type="AlphaFoldDB" id="A0AAV5SMK4"/>
<feature type="chain" id="PRO_5043394580" evidence="7">
    <location>
        <begin position="24"/>
        <end position="188"/>
    </location>
</feature>
<dbReference type="Gene3D" id="3.30.70.260">
    <property type="match status" value="1"/>
</dbReference>
<dbReference type="EMBL" id="BTSX01000002">
    <property type="protein sequence ID" value="GMS83947.1"/>
    <property type="molecule type" value="Genomic_DNA"/>
</dbReference>
<feature type="signal peptide" evidence="7">
    <location>
        <begin position="1"/>
        <end position="23"/>
    </location>
</feature>
<dbReference type="PANTHER" id="PTHR17600">
    <property type="entry name" value="MESODERM DEVELOPMENT CANDIDATE 2"/>
    <property type="match status" value="1"/>
</dbReference>
<dbReference type="GO" id="GO:0016055">
    <property type="term" value="P:Wnt signaling pathway"/>
    <property type="evidence" value="ECO:0007669"/>
    <property type="project" value="UniProtKB-KW"/>
</dbReference>
<evidence type="ECO:0000256" key="1">
    <source>
        <dbReference type="ARBA" id="ARBA00004240"/>
    </source>
</evidence>
<dbReference type="Pfam" id="PF10185">
    <property type="entry name" value="Mesd"/>
    <property type="match status" value="1"/>
</dbReference>
<keyword evidence="6" id="KW-0143">Chaperone</keyword>
<evidence type="ECO:0000256" key="5">
    <source>
        <dbReference type="ARBA" id="ARBA00022824"/>
    </source>
</evidence>
<evidence type="ECO:0000313" key="8">
    <source>
        <dbReference type="EMBL" id="GMS83947.1"/>
    </source>
</evidence>
<evidence type="ECO:0000256" key="2">
    <source>
        <dbReference type="ARBA" id="ARBA00011068"/>
    </source>
</evidence>
<comment type="caution">
    <text evidence="8">The sequence shown here is derived from an EMBL/GenBank/DDBJ whole genome shotgun (WGS) entry which is preliminary data.</text>
</comment>
<dbReference type="Proteomes" id="UP001432027">
    <property type="component" value="Unassembled WGS sequence"/>
</dbReference>
<protein>
    <submittedName>
        <fullName evidence="8">Uncharacterized protein</fullName>
    </submittedName>
</protein>
<gene>
    <name evidence="8" type="ORF">PENTCL1PPCAC_6122</name>
</gene>
<organism evidence="8 9">
    <name type="scientific">Pristionchus entomophagus</name>
    <dbReference type="NCBI Taxonomy" id="358040"/>
    <lineage>
        <taxon>Eukaryota</taxon>
        <taxon>Metazoa</taxon>
        <taxon>Ecdysozoa</taxon>
        <taxon>Nematoda</taxon>
        <taxon>Chromadorea</taxon>
        <taxon>Rhabditida</taxon>
        <taxon>Rhabditina</taxon>
        <taxon>Diplogasteromorpha</taxon>
        <taxon>Diplogasteroidea</taxon>
        <taxon>Neodiplogasteridae</taxon>
        <taxon>Pristionchus</taxon>
    </lineage>
</organism>
<evidence type="ECO:0000256" key="6">
    <source>
        <dbReference type="ARBA" id="ARBA00023186"/>
    </source>
</evidence>
<keyword evidence="4 7" id="KW-0732">Signal</keyword>
<reference evidence="8" key="1">
    <citation type="submission" date="2023-10" db="EMBL/GenBank/DDBJ databases">
        <title>Genome assembly of Pristionchus species.</title>
        <authorList>
            <person name="Yoshida K."/>
            <person name="Sommer R.J."/>
        </authorList>
    </citation>
    <scope>NUCLEOTIDE SEQUENCE</scope>
    <source>
        <strain evidence="8">RS0144</strain>
    </source>
</reference>
<dbReference type="GO" id="GO:0005783">
    <property type="term" value="C:endoplasmic reticulum"/>
    <property type="evidence" value="ECO:0007669"/>
    <property type="project" value="UniProtKB-SubCell"/>
</dbReference>
<sequence>LQIAMRVVLFALVFACLVIGLMSEKAKKKKSLADYTEADLERLYDEWEENDEEKLEEDELPLDKKKLKAVDLDELKNKAANPEELMKLSKKGQTLMMFVNVEDPERPGEKSIREFTDKWTGIWHSNLYNNHVDAQVFIVEDNRAIFMFKDGSQAFEAKDFLIKQPYVVEVTLEGQRFPGPLGGAKTEL</sequence>
<keyword evidence="3" id="KW-0879">Wnt signaling pathway</keyword>
<dbReference type="InterPro" id="IPR019330">
    <property type="entry name" value="MESD"/>
</dbReference>
<evidence type="ECO:0000256" key="4">
    <source>
        <dbReference type="ARBA" id="ARBA00022729"/>
    </source>
</evidence>
<feature type="non-terminal residue" evidence="8">
    <location>
        <position position="1"/>
    </location>
</feature>
<comment type="similarity">
    <text evidence="2">Belongs to the MESD family.</text>
</comment>
<dbReference type="PANTHER" id="PTHR17600:SF2">
    <property type="entry name" value="LRP CHAPERONE MESD"/>
    <property type="match status" value="1"/>
</dbReference>
<name>A0AAV5SMK4_9BILA</name>
<dbReference type="GO" id="GO:0006457">
    <property type="term" value="P:protein folding"/>
    <property type="evidence" value="ECO:0007669"/>
    <property type="project" value="InterPro"/>
</dbReference>
<dbReference type="Gene3D" id="6.10.250.640">
    <property type="match status" value="1"/>
</dbReference>
<proteinExistence type="inferred from homology"/>
<evidence type="ECO:0000256" key="7">
    <source>
        <dbReference type="SAM" id="SignalP"/>
    </source>
</evidence>
<keyword evidence="5" id="KW-0256">Endoplasmic reticulum</keyword>